<dbReference type="InterPro" id="IPR052200">
    <property type="entry name" value="Protoporphyrinogen_IX_DH"/>
</dbReference>
<dbReference type="GO" id="GO:0070819">
    <property type="term" value="F:menaquinone-dependent protoporphyrinogen oxidase activity"/>
    <property type="evidence" value="ECO:0007669"/>
    <property type="project" value="TreeGrafter"/>
</dbReference>
<proteinExistence type="predicted"/>
<dbReference type="OrthoDB" id="3505753at2759"/>
<reference evidence="2" key="1">
    <citation type="submission" date="2015-01" db="EMBL/GenBank/DDBJ databases">
        <title>The Genome Sequence of Cladophialophora bantiana CBS 173.52.</title>
        <authorList>
            <consortium name="The Broad Institute Genomics Platform"/>
            <person name="Cuomo C."/>
            <person name="de Hoog S."/>
            <person name="Gorbushina A."/>
            <person name="Stielow B."/>
            <person name="Teixiera M."/>
            <person name="Abouelleil A."/>
            <person name="Chapman S.B."/>
            <person name="Priest M."/>
            <person name="Young S.K."/>
            <person name="Wortman J."/>
            <person name="Nusbaum C."/>
            <person name="Birren B."/>
        </authorList>
    </citation>
    <scope>NUCLEOTIDE SEQUENCE [LARGE SCALE GENOMIC DNA]</scope>
    <source>
        <strain evidence="2">CBS 173.52</strain>
    </source>
</reference>
<dbReference type="EMBL" id="KN847012">
    <property type="protein sequence ID" value="KIW86719.1"/>
    <property type="molecule type" value="Genomic_DNA"/>
</dbReference>
<dbReference type="Pfam" id="PF12724">
    <property type="entry name" value="Flavodoxin_5"/>
    <property type="match status" value="1"/>
</dbReference>
<gene>
    <name evidence="2" type="ORF">Z519_12705</name>
</gene>
<dbReference type="GO" id="GO:0010181">
    <property type="term" value="F:FMN binding"/>
    <property type="evidence" value="ECO:0007669"/>
    <property type="project" value="InterPro"/>
</dbReference>
<dbReference type="PROSITE" id="PS50902">
    <property type="entry name" value="FLAVODOXIN_LIKE"/>
    <property type="match status" value="1"/>
</dbReference>
<evidence type="ECO:0000313" key="2">
    <source>
        <dbReference type="EMBL" id="KIW86719.1"/>
    </source>
</evidence>
<dbReference type="InterPro" id="IPR029039">
    <property type="entry name" value="Flavoprotein-like_sf"/>
</dbReference>
<dbReference type="PANTHER" id="PTHR38030">
    <property type="entry name" value="PROTOPORPHYRINOGEN IX DEHYDROGENASE [MENAQUINONE]"/>
    <property type="match status" value="1"/>
</dbReference>
<organism evidence="2">
    <name type="scientific">Cladophialophora bantiana (strain ATCC 10958 / CBS 173.52 / CDC B-1940 / NIH 8579)</name>
    <name type="common">Xylohypha bantiana</name>
    <dbReference type="NCBI Taxonomy" id="1442370"/>
    <lineage>
        <taxon>Eukaryota</taxon>
        <taxon>Fungi</taxon>
        <taxon>Dikarya</taxon>
        <taxon>Ascomycota</taxon>
        <taxon>Pezizomycotina</taxon>
        <taxon>Eurotiomycetes</taxon>
        <taxon>Chaetothyriomycetidae</taxon>
        <taxon>Chaetothyriales</taxon>
        <taxon>Herpotrichiellaceae</taxon>
        <taxon>Cladophialophora</taxon>
    </lineage>
</organism>
<dbReference type="GeneID" id="27705633"/>
<sequence>MSVLVAYASARGSTGEIAERIAEKLRESCPSMTVRCSPINAVDVTSLPSYSAVVVGSAIHMGSWLSPARHFIHNNATVLKETAVWAFSVGMPPKEEDRRKEEQMVEEKIRKTLPNLRRHELFEGRFNKNDLPWFGRIIISCCIPKEKTKFGDSRDWVEINAWAEGIGKDISVLSGGGTQ</sequence>
<evidence type="ECO:0000259" key="1">
    <source>
        <dbReference type="PROSITE" id="PS50902"/>
    </source>
</evidence>
<dbReference type="GO" id="GO:0006783">
    <property type="term" value="P:heme biosynthetic process"/>
    <property type="evidence" value="ECO:0007669"/>
    <property type="project" value="TreeGrafter"/>
</dbReference>
<dbReference type="VEuPathDB" id="FungiDB:Z519_12705"/>
<dbReference type="InterPro" id="IPR008254">
    <property type="entry name" value="Flavodoxin/NO_synth"/>
</dbReference>
<dbReference type="SUPFAM" id="SSF52218">
    <property type="entry name" value="Flavoproteins"/>
    <property type="match status" value="1"/>
</dbReference>
<dbReference type="PANTHER" id="PTHR38030:SF2">
    <property type="entry name" value="PROTOPORPHYRINOGEN IX DEHYDROGENASE [QUINONE]"/>
    <property type="match status" value="1"/>
</dbReference>
<name>A0A0D2HQK6_CLAB1</name>
<dbReference type="RefSeq" id="XP_016613388.1">
    <property type="nucleotide sequence ID" value="XM_016770410.1"/>
</dbReference>
<protein>
    <recommendedName>
        <fullName evidence="1">Flavodoxin-like domain-containing protein</fullName>
    </recommendedName>
</protein>
<accession>A0A0D2HQK6</accession>
<dbReference type="Gene3D" id="3.40.50.360">
    <property type="match status" value="1"/>
</dbReference>
<dbReference type="AlphaFoldDB" id="A0A0D2HQK6"/>
<dbReference type="InterPro" id="IPR026816">
    <property type="entry name" value="Flavodoxin_dom"/>
</dbReference>
<dbReference type="HOGENOM" id="CLU_094839_1_0_1"/>
<feature type="domain" description="Flavodoxin-like" evidence="1">
    <location>
        <begin position="3"/>
        <end position="179"/>
    </location>
</feature>